<dbReference type="Pfam" id="PF12728">
    <property type="entry name" value="HTH_17"/>
    <property type="match status" value="1"/>
</dbReference>
<dbReference type="OrthoDB" id="165175at2"/>
<keyword evidence="3" id="KW-1185">Reference proteome</keyword>
<evidence type="ECO:0000313" key="2">
    <source>
        <dbReference type="EMBL" id="PDW00987.1"/>
    </source>
</evidence>
<protein>
    <recommendedName>
        <fullName evidence="1">Helix-turn-helix domain-containing protein</fullName>
    </recommendedName>
</protein>
<evidence type="ECO:0000259" key="1">
    <source>
        <dbReference type="Pfam" id="PF12728"/>
    </source>
</evidence>
<dbReference type="AlphaFoldDB" id="A0A2H3KZA3"/>
<name>A0A2H3KZA3_9CHLR</name>
<feature type="domain" description="Helix-turn-helix" evidence="1">
    <location>
        <begin position="17"/>
        <end position="65"/>
    </location>
</feature>
<accession>A0A2H3KZA3</accession>
<dbReference type="Proteomes" id="UP000220922">
    <property type="component" value="Unassembled WGS sequence"/>
</dbReference>
<sequence>MAPTHPPEPLPLEPLLVRVEEAARILSLSRSTIYEMMDAGELPSVRRGTARRIPVAALRAWVARQTGG</sequence>
<evidence type="ECO:0000313" key="3">
    <source>
        <dbReference type="Proteomes" id="UP000220922"/>
    </source>
</evidence>
<dbReference type="EMBL" id="LYXE01000019">
    <property type="protein sequence ID" value="PDW00987.1"/>
    <property type="molecule type" value="Genomic_DNA"/>
</dbReference>
<dbReference type="InterPro" id="IPR010093">
    <property type="entry name" value="SinI_DNA-bd"/>
</dbReference>
<proteinExistence type="predicted"/>
<dbReference type="NCBIfam" id="TIGR01764">
    <property type="entry name" value="excise"/>
    <property type="match status" value="1"/>
</dbReference>
<reference evidence="2 3" key="1">
    <citation type="submission" date="2016-05" db="EMBL/GenBank/DDBJ databases">
        <authorList>
            <person name="Lavstsen T."/>
            <person name="Jespersen J.S."/>
        </authorList>
    </citation>
    <scope>NUCLEOTIDE SEQUENCE [LARGE SCALE GENOMIC DNA]</scope>
    <source>
        <strain evidence="2 3">B7-9</strain>
    </source>
</reference>
<gene>
    <name evidence="2" type="ORF">A9Q02_21385</name>
</gene>
<comment type="caution">
    <text evidence="2">The sequence shown here is derived from an EMBL/GenBank/DDBJ whole genome shotgun (WGS) entry which is preliminary data.</text>
</comment>
<dbReference type="SUPFAM" id="SSF46955">
    <property type="entry name" value="Putative DNA-binding domain"/>
    <property type="match status" value="1"/>
</dbReference>
<organism evidence="2 3">
    <name type="scientific">Candidatus Chloroploca asiatica</name>
    <dbReference type="NCBI Taxonomy" id="1506545"/>
    <lineage>
        <taxon>Bacteria</taxon>
        <taxon>Bacillati</taxon>
        <taxon>Chloroflexota</taxon>
        <taxon>Chloroflexia</taxon>
        <taxon>Chloroflexales</taxon>
        <taxon>Chloroflexineae</taxon>
        <taxon>Oscillochloridaceae</taxon>
        <taxon>Candidatus Chloroploca</taxon>
    </lineage>
</organism>
<dbReference type="GO" id="GO:0003677">
    <property type="term" value="F:DNA binding"/>
    <property type="evidence" value="ECO:0007669"/>
    <property type="project" value="InterPro"/>
</dbReference>
<dbReference type="InterPro" id="IPR041657">
    <property type="entry name" value="HTH_17"/>
</dbReference>
<dbReference type="InterPro" id="IPR009061">
    <property type="entry name" value="DNA-bd_dom_put_sf"/>
</dbReference>